<dbReference type="PANTHER" id="PTHR44743:SF4">
    <property type="entry name" value="J DOMAIN-CONTAINING PROTEIN"/>
    <property type="match status" value="1"/>
</dbReference>
<feature type="region of interest" description="Disordered" evidence="1">
    <location>
        <begin position="323"/>
        <end position="387"/>
    </location>
</feature>
<dbReference type="InterPro" id="IPR036869">
    <property type="entry name" value="J_dom_sf"/>
</dbReference>
<dbReference type="InterPro" id="IPR001623">
    <property type="entry name" value="DnaJ_domain"/>
</dbReference>
<evidence type="ECO:0000256" key="1">
    <source>
        <dbReference type="SAM" id="MobiDB-lite"/>
    </source>
</evidence>
<proteinExistence type="predicted"/>
<dbReference type="SUPFAM" id="SSF46565">
    <property type="entry name" value="Chaperone J-domain"/>
    <property type="match status" value="1"/>
</dbReference>
<dbReference type="PROSITE" id="PS00636">
    <property type="entry name" value="DNAJ_1"/>
    <property type="match status" value="1"/>
</dbReference>
<dbReference type="PANTHER" id="PTHR44743">
    <property type="entry name" value="PUTATIVE, EXPRESSED-RELATED"/>
    <property type="match status" value="1"/>
</dbReference>
<organism evidence="3">
    <name type="scientific">Panicum hallii</name>
    <dbReference type="NCBI Taxonomy" id="206008"/>
    <lineage>
        <taxon>Eukaryota</taxon>
        <taxon>Viridiplantae</taxon>
        <taxon>Streptophyta</taxon>
        <taxon>Embryophyta</taxon>
        <taxon>Tracheophyta</taxon>
        <taxon>Spermatophyta</taxon>
        <taxon>Magnoliopsida</taxon>
        <taxon>Liliopsida</taxon>
        <taxon>Poales</taxon>
        <taxon>Poaceae</taxon>
        <taxon>PACMAD clade</taxon>
        <taxon>Panicoideae</taxon>
        <taxon>Panicodae</taxon>
        <taxon>Paniceae</taxon>
        <taxon>Panicinae</taxon>
        <taxon>Panicum</taxon>
        <taxon>Panicum sect. Panicum</taxon>
    </lineage>
</organism>
<dbReference type="GO" id="GO:0005783">
    <property type="term" value="C:endoplasmic reticulum"/>
    <property type="evidence" value="ECO:0007669"/>
    <property type="project" value="UniProtKB-ARBA"/>
</dbReference>
<dbReference type="Gramene" id="PAN22829">
    <property type="protein sequence ID" value="PAN22829"/>
    <property type="gene ID" value="PAHAL_4G047600"/>
</dbReference>
<accession>A0A2S3HH83</accession>
<dbReference type="AlphaFoldDB" id="A0A2S3HH83"/>
<feature type="compositionally biased region" description="Low complexity" evidence="1">
    <location>
        <begin position="341"/>
        <end position="355"/>
    </location>
</feature>
<feature type="domain" description="J" evidence="2">
    <location>
        <begin position="188"/>
        <end position="263"/>
    </location>
</feature>
<dbReference type="PROSITE" id="PS50076">
    <property type="entry name" value="DNAJ_2"/>
    <property type="match status" value="1"/>
</dbReference>
<dbReference type="SMART" id="SM00271">
    <property type="entry name" value="DnaJ"/>
    <property type="match status" value="1"/>
</dbReference>
<feature type="region of interest" description="Disordered" evidence="1">
    <location>
        <begin position="87"/>
        <end position="115"/>
    </location>
</feature>
<dbReference type="InterPro" id="IPR018253">
    <property type="entry name" value="DnaJ_domain_CS"/>
</dbReference>
<gene>
    <name evidence="3" type="ORF">PAHAL_4G047600</name>
</gene>
<protein>
    <recommendedName>
        <fullName evidence="2">J domain-containing protein</fullName>
    </recommendedName>
</protein>
<dbReference type="Proteomes" id="UP000243499">
    <property type="component" value="Chromosome 4"/>
</dbReference>
<evidence type="ECO:0000259" key="2">
    <source>
        <dbReference type="PROSITE" id="PS50076"/>
    </source>
</evidence>
<reference evidence="3" key="1">
    <citation type="submission" date="2018-04" db="EMBL/GenBank/DDBJ databases">
        <title>WGS assembly of Panicum hallii.</title>
        <authorList>
            <person name="Lovell J."/>
            <person name="Jenkins J."/>
            <person name="Lowry D."/>
            <person name="Mamidi S."/>
            <person name="Sreedasyam A."/>
            <person name="Weng X."/>
            <person name="Barry K."/>
            <person name="Bonette J."/>
            <person name="Campitelli B."/>
            <person name="Daum C."/>
            <person name="Gordon S."/>
            <person name="Gould B."/>
            <person name="Lipzen A."/>
            <person name="Macqueen A."/>
            <person name="Palacio-Mejia J."/>
            <person name="Plott C."/>
            <person name="Shakirov E."/>
            <person name="Shu S."/>
            <person name="Yoshinaga Y."/>
            <person name="Zane M."/>
            <person name="Rokhsar D."/>
            <person name="Grimwood J."/>
            <person name="Schmutz J."/>
            <person name="Juenger T."/>
        </authorList>
    </citation>
    <scope>NUCLEOTIDE SEQUENCE [LARGE SCALE GENOMIC DNA]</scope>
    <source>
        <strain evidence="3">FIL2</strain>
    </source>
</reference>
<evidence type="ECO:0000313" key="3">
    <source>
        <dbReference type="EMBL" id="PAN22829.1"/>
    </source>
</evidence>
<dbReference type="Pfam" id="PF00226">
    <property type="entry name" value="DnaJ"/>
    <property type="match status" value="1"/>
</dbReference>
<name>A0A2S3HH83_9POAL</name>
<dbReference type="PROSITE" id="PS51257">
    <property type="entry name" value="PROKAR_LIPOPROTEIN"/>
    <property type="match status" value="1"/>
</dbReference>
<sequence length="387" mass="41872">MTSCQKKRKKNRRGEGPRFVILGTIGYGCHLASLRSPPVDSACIGVAPLTARSAAYKRRGRQCSPRPACDAHLAAAYRCRGRPQAGAGTPAVSAFPGRGRSPARGRCSPEPRAPRRLSHAPRFRARGVVPTRLFRTGRAGALASLVFGVLQDRRVGGPVQAFQSPASGLQREQGRRRAAMGGGSGRPCYYAVLGVSRDTSAADIRAAYRRQALKWHPDKLQLQGDDDDRRWAREEAKARFQQLQEAYEVLSDASKKAAYDRDVVVVFPSESDLAKTFQAMDDLLDEMDGLVESMKQFLSRIKQEPNLTMDEMLAMMDEEIKKCCGDQPRAPGRWTPPSRSAAGTSAAGAQAAGAGDARGKSSSSTPRPRGTKCPPPPGFYGPFGRTG</sequence>
<dbReference type="Gene3D" id="1.10.287.110">
    <property type="entry name" value="DnaJ domain"/>
    <property type="match status" value="1"/>
</dbReference>
<dbReference type="PRINTS" id="PR00625">
    <property type="entry name" value="JDOMAIN"/>
</dbReference>
<dbReference type="CDD" id="cd06257">
    <property type="entry name" value="DnaJ"/>
    <property type="match status" value="1"/>
</dbReference>
<dbReference type="EMBL" id="CM008049">
    <property type="protein sequence ID" value="PAN22829.1"/>
    <property type="molecule type" value="Genomic_DNA"/>
</dbReference>